<evidence type="ECO:0000313" key="4">
    <source>
        <dbReference type="Proteomes" id="UP000786185"/>
    </source>
</evidence>
<dbReference type="InterPro" id="IPR045229">
    <property type="entry name" value="TPP_enz"/>
</dbReference>
<dbReference type="AlphaFoldDB" id="A0AAW4BIK5"/>
<evidence type="ECO:0000313" key="3">
    <source>
        <dbReference type="EMBL" id="MBF4437800.1"/>
    </source>
</evidence>
<dbReference type="Proteomes" id="UP000786185">
    <property type="component" value="Unassembled WGS sequence"/>
</dbReference>
<feature type="domain" description="Thiamine pyrophosphate enzyme TPP-binding" evidence="2">
    <location>
        <begin position="56"/>
        <end position="108"/>
    </location>
</feature>
<evidence type="ECO:0000256" key="1">
    <source>
        <dbReference type="ARBA" id="ARBA00007812"/>
    </source>
</evidence>
<feature type="non-terminal residue" evidence="3">
    <location>
        <position position="1"/>
    </location>
</feature>
<dbReference type="GO" id="GO:0030976">
    <property type="term" value="F:thiamine pyrophosphate binding"/>
    <property type="evidence" value="ECO:0007669"/>
    <property type="project" value="InterPro"/>
</dbReference>
<evidence type="ECO:0000259" key="2">
    <source>
        <dbReference type="Pfam" id="PF02775"/>
    </source>
</evidence>
<sequence length="108" mass="12365">LSEDYIINCSLWREKLKETFRKKFIDEYEAYRFSPFKIMQTLSEKFSGKIVHYIPDVGNHQMWLAHSLFIEPQQKIHHSGGLGAMGFSLPTAIGVRVVTGNYVVSISG</sequence>
<feature type="non-terminal residue" evidence="3">
    <location>
        <position position="108"/>
    </location>
</feature>
<name>A0AAW4BIK5_VIBAN</name>
<dbReference type="GO" id="GO:0050660">
    <property type="term" value="F:flavin adenine dinucleotide binding"/>
    <property type="evidence" value="ECO:0007669"/>
    <property type="project" value="TreeGrafter"/>
</dbReference>
<dbReference type="GO" id="GO:0003984">
    <property type="term" value="F:acetolactate synthase activity"/>
    <property type="evidence" value="ECO:0007669"/>
    <property type="project" value="TreeGrafter"/>
</dbReference>
<dbReference type="InterPro" id="IPR029061">
    <property type="entry name" value="THDP-binding"/>
</dbReference>
<dbReference type="SUPFAM" id="SSF52518">
    <property type="entry name" value="Thiamin diphosphate-binding fold (THDP-binding)"/>
    <property type="match status" value="1"/>
</dbReference>
<dbReference type="Gene3D" id="3.40.50.1220">
    <property type="entry name" value="TPP-binding domain"/>
    <property type="match status" value="1"/>
</dbReference>
<reference evidence="3" key="1">
    <citation type="journal article" date="2021" name="PeerJ">
        <title>Analysis of 44 Vibrio anguillarum genomes reveals high genetic diversity.</title>
        <authorList>
            <person name="Hansen M.J."/>
            <person name="Dalsgaard I."/>
        </authorList>
    </citation>
    <scope>NUCLEOTIDE SEQUENCE</scope>
    <source>
        <strain evidence="3">850617-1/1</strain>
    </source>
</reference>
<dbReference type="PANTHER" id="PTHR18968:SF13">
    <property type="entry name" value="ACETOLACTATE SYNTHASE CATALYTIC SUBUNIT, MITOCHONDRIAL"/>
    <property type="match status" value="1"/>
</dbReference>
<gene>
    <name evidence="3" type="ORF">ERJ77_25620</name>
</gene>
<dbReference type="Gene3D" id="3.40.50.970">
    <property type="match status" value="1"/>
</dbReference>
<comment type="similarity">
    <text evidence="1">Belongs to the TPP enzyme family.</text>
</comment>
<dbReference type="GO" id="GO:0005948">
    <property type="term" value="C:acetolactate synthase complex"/>
    <property type="evidence" value="ECO:0007669"/>
    <property type="project" value="TreeGrafter"/>
</dbReference>
<comment type="caution">
    <text evidence="3">The sequence shown here is derived from an EMBL/GenBank/DDBJ whole genome shotgun (WGS) entry which is preliminary data.</text>
</comment>
<proteinExistence type="inferred from homology"/>
<dbReference type="GO" id="GO:0009097">
    <property type="term" value="P:isoleucine biosynthetic process"/>
    <property type="evidence" value="ECO:0007669"/>
    <property type="project" value="TreeGrafter"/>
</dbReference>
<protein>
    <submittedName>
        <fullName evidence="3">Thiamine pyrophosphate-binding protein</fullName>
    </submittedName>
</protein>
<dbReference type="EMBL" id="SCLC01001351">
    <property type="protein sequence ID" value="MBF4437800.1"/>
    <property type="molecule type" value="Genomic_DNA"/>
</dbReference>
<organism evidence="3 4">
    <name type="scientific">Vibrio anguillarum</name>
    <name type="common">Listonella anguillarum</name>
    <dbReference type="NCBI Taxonomy" id="55601"/>
    <lineage>
        <taxon>Bacteria</taxon>
        <taxon>Pseudomonadati</taxon>
        <taxon>Pseudomonadota</taxon>
        <taxon>Gammaproteobacteria</taxon>
        <taxon>Vibrionales</taxon>
        <taxon>Vibrionaceae</taxon>
        <taxon>Vibrio</taxon>
    </lineage>
</organism>
<accession>A0AAW4BIK5</accession>
<dbReference type="PANTHER" id="PTHR18968">
    <property type="entry name" value="THIAMINE PYROPHOSPHATE ENZYMES"/>
    <property type="match status" value="1"/>
</dbReference>
<dbReference type="Pfam" id="PF02775">
    <property type="entry name" value="TPP_enzyme_C"/>
    <property type="match status" value="1"/>
</dbReference>
<dbReference type="GO" id="GO:0009099">
    <property type="term" value="P:L-valine biosynthetic process"/>
    <property type="evidence" value="ECO:0007669"/>
    <property type="project" value="TreeGrafter"/>
</dbReference>
<dbReference type="InterPro" id="IPR011766">
    <property type="entry name" value="TPP_enzyme_TPP-bd"/>
</dbReference>